<dbReference type="AlphaFoldDB" id="A0A8J3PHL5"/>
<evidence type="ECO:0000313" key="1">
    <source>
        <dbReference type="EMBL" id="GIG15461.1"/>
    </source>
</evidence>
<protein>
    <submittedName>
        <fullName evidence="1">Uncharacterized protein</fullName>
    </submittedName>
</protein>
<reference evidence="1" key="1">
    <citation type="submission" date="2021-01" db="EMBL/GenBank/DDBJ databases">
        <title>Whole genome shotgun sequence of Catellatospora methionotrophica NBRC 14553.</title>
        <authorList>
            <person name="Komaki H."/>
            <person name="Tamura T."/>
        </authorList>
    </citation>
    <scope>NUCLEOTIDE SEQUENCE</scope>
    <source>
        <strain evidence="1">NBRC 14553</strain>
    </source>
</reference>
<proteinExistence type="predicted"/>
<gene>
    <name evidence="1" type="ORF">Cme02nite_37930</name>
</gene>
<dbReference type="RefSeq" id="WP_166379867.1">
    <property type="nucleotide sequence ID" value="NZ_BAAATT010000005.1"/>
</dbReference>
<accession>A0A8J3PHL5</accession>
<dbReference type="Proteomes" id="UP000660339">
    <property type="component" value="Unassembled WGS sequence"/>
</dbReference>
<name>A0A8J3PHL5_9ACTN</name>
<evidence type="ECO:0000313" key="2">
    <source>
        <dbReference type="Proteomes" id="UP000660339"/>
    </source>
</evidence>
<sequence>MAKKFPTAQDISAEAKARGLNAPGKFDERTAFIAARTREVALEEHISELRDIAKHGYGI</sequence>
<keyword evidence="2" id="KW-1185">Reference proteome</keyword>
<dbReference type="EMBL" id="BONJ01000020">
    <property type="protein sequence ID" value="GIG15461.1"/>
    <property type="molecule type" value="Genomic_DNA"/>
</dbReference>
<organism evidence="1 2">
    <name type="scientific">Catellatospora methionotrophica</name>
    <dbReference type="NCBI Taxonomy" id="121620"/>
    <lineage>
        <taxon>Bacteria</taxon>
        <taxon>Bacillati</taxon>
        <taxon>Actinomycetota</taxon>
        <taxon>Actinomycetes</taxon>
        <taxon>Micromonosporales</taxon>
        <taxon>Micromonosporaceae</taxon>
        <taxon>Catellatospora</taxon>
    </lineage>
</organism>
<comment type="caution">
    <text evidence="1">The sequence shown here is derived from an EMBL/GenBank/DDBJ whole genome shotgun (WGS) entry which is preliminary data.</text>
</comment>